<dbReference type="Gene3D" id="3.40.309.10">
    <property type="entry name" value="Aldehyde Dehydrogenase, Chain A, domain 2"/>
    <property type="match status" value="1"/>
</dbReference>
<evidence type="ECO:0000313" key="7">
    <source>
        <dbReference type="Proteomes" id="UP000277580"/>
    </source>
</evidence>
<dbReference type="InterPro" id="IPR015590">
    <property type="entry name" value="Aldehyde_DH_dom"/>
</dbReference>
<dbReference type="SUPFAM" id="SSF53720">
    <property type="entry name" value="ALDH-like"/>
    <property type="match status" value="1"/>
</dbReference>
<evidence type="ECO:0000256" key="2">
    <source>
        <dbReference type="ARBA" id="ARBA00023002"/>
    </source>
</evidence>
<dbReference type="PANTHER" id="PTHR43353:SF6">
    <property type="entry name" value="CYTOPLASMIC ALDEHYDE DEHYDROGENASE (EUROFUNG)"/>
    <property type="match status" value="1"/>
</dbReference>
<dbReference type="Proteomes" id="UP000277580">
    <property type="component" value="Unassembled WGS sequence"/>
</dbReference>
<dbReference type="CDD" id="cd07105">
    <property type="entry name" value="ALDH_SaliADH"/>
    <property type="match status" value="1"/>
</dbReference>
<name>A0A3N4L9E5_9PEZI</name>
<evidence type="ECO:0000259" key="5">
    <source>
        <dbReference type="Pfam" id="PF00171"/>
    </source>
</evidence>
<feature type="domain" description="Aldehyde dehydrogenase" evidence="5">
    <location>
        <begin position="31"/>
        <end position="483"/>
    </location>
</feature>
<evidence type="ECO:0000313" key="6">
    <source>
        <dbReference type="EMBL" id="RPB17261.1"/>
    </source>
</evidence>
<dbReference type="InterPro" id="IPR016161">
    <property type="entry name" value="Ald_DH/histidinol_DH"/>
</dbReference>
<evidence type="ECO:0000256" key="1">
    <source>
        <dbReference type="ARBA" id="ARBA00009986"/>
    </source>
</evidence>
<dbReference type="PROSITE" id="PS00070">
    <property type="entry name" value="ALDEHYDE_DEHYDR_CYS"/>
    <property type="match status" value="1"/>
</dbReference>
<accession>A0A3N4L9E5</accession>
<evidence type="ECO:0000256" key="3">
    <source>
        <dbReference type="PROSITE-ProRule" id="PRU10007"/>
    </source>
</evidence>
<comment type="similarity">
    <text evidence="1 4">Belongs to the aldehyde dehydrogenase family.</text>
</comment>
<dbReference type="FunFam" id="3.40.605.10:FF:000007">
    <property type="entry name" value="NAD/NADP-dependent betaine aldehyde dehydrogenase"/>
    <property type="match status" value="1"/>
</dbReference>
<dbReference type="OrthoDB" id="310895at2759"/>
<dbReference type="InterPro" id="IPR029510">
    <property type="entry name" value="Ald_DH_CS_GLU"/>
</dbReference>
<dbReference type="AlphaFoldDB" id="A0A3N4L9E5"/>
<dbReference type="Pfam" id="PF00171">
    <property type="entry name" value="Aldedh"/>
    <property type="match status" value="1"/>
</dbReference>
<dbReference type="InterPro" id="IPR016162">
    <property type="entry name" value="Ald_DH_N"/>
</dbReference>
<evidence type="ECO:0000256" key="4">
    <source>
        <dbReference type="RuleBase" id="RU003345"/>
    </source>
</evidence>
<proteinExistence type="inferred from homology"/>
<organism evidence="6 7">
    <name type="scientific">Morchella conica CCBAS932</name>
    <dbReference type="NCBI Taxonomy" id="1392247"/>
    <lineage>
        <taxon>Eukaryota</taxon>
        <taxon>Fungi</taxon>
        <taxon>Dikarya</taxon>
        <taxon>Ascomycota</taxon>
        <taxon>Pezizomycotina</taxon>
        <taxon>Pezizomycetes</taxon>
        <taxon>Pezizales</taxon>
        <taxon>Morchellaceae</taxon>
        <taxon>Morchella</taxon>
    </lineage>
</organism>
<dbReference type="PANTHER" id="PTHR43353">
    <property type="entry name" value="SUCCINATE-SEMIALDEHYDE DEHYDROGENASE, MITOCHONDRIAL"/>
    <property type="match status" value="1"/>
</dbReference>
<dbReference type="InterPro" id="IPR016160">
    <property type="entry name" value="Ald_DH_CS_CYS"/>
</dbReference>
<dbReference type="Gene3D" id="3.40.605.10">
    <property type="entry name" value="Aldehyde Dehydrogenase, Chain A, domain 1"/>
    <property type="match status" value="1"/>
</dbReference>
<reference evidence="6 7" key="1">
    <citation type="journal article" date="2018" name="Nat. Ecol. Evol.">
        <title>Pezizomycetes genomes reveal the molecular basis of ectomycorrhizal truffle lifestyle.</title>
        <authorList>
            <person name="Murat C."/>
            <person name="Payen T."/>
            <person name="Noel B."/>
            <person name="Kuo A."/>
            <person name="Morin E."/>
            <person name="Chen J."/>
            <person name="Kohler A."/>
            <person name="Krizsan K."/>
            <person name="Balestrini R."/>
            <person name="Da Silva C."/>
            <person name="Montanini B."/>
            <person name="Hainaut M."/>
            <person name="Levati E."/>
            <person name="Barry K.W."/>
            <person name="Belfiori B."/>
            <person name="Cichocki N."/>
            <person name="Clum A."/>
            <person name="Dockter R.B."/>
            <person name="Fauchery L."/>
            <person name="Guy J."/>
            <person name="Iotti M."/>
            <person name="Le Tacon F."/>
            <person name="Lindquist E.A."/>
            <person name="Lipzen A."/>
            <person name="Malagnac F."/>
            <person name="Mello A."/>
            <person name="Molinier V."/>
            <person name="Miyauchi S."/>
            <person name="Poulain J."/>
            <person name="Riccioni C."/>
            <person name="Rubini A."/>
            <person name="Sitrit Y."/>
            <person name="Splivallo R."/>
            <person name="Traeger S."/>
            <person name="Wang M."/>
            <person name="Zifcakova L."/>
            <person name="Wipf D."/>
            <person name="Zambonelli A."/>
            <person name="Paolocci F."/>
            <person name="Nowrousian M."/>
            <person name="Ottonello S."/>
            <person name="Baldrian P."/>
            <person name="Spatafora J.W."/>
            <person name="Henrissat B."/>
            <person name="Nagy L.G."/>
            <person name="Aury J.M."/>
            <person name="Wincker P."/>
            <person name="Grigoriev I.V."/>
            <person name="Bonfante P."/>
            <person name="Martin F.M."/>
        </authorList>
    </citation>
    <scope>NUCLEOTIDE SEQUENCE [LARGE SCALE GENOMIC DNA]</scope>
    <source>
        <strain evidence="6 7">CCBAS932</strain>
    </source>
</reference>
<dbReference type="EMBL" id="ML119106">
    <property type="protein sequence ID" value="RPB17261.1"/>
    <property type="molecule type" value="Genomic_DNA"/>
</dbReference>
<gene>
    <name evidence="6" type="ORF">P167DRAFT_479312</name>
</gene>
<dbReference type="PROSITE" id="PS00687">
    <property type="entry name" value="ALDEHYDE_DEHYDR_GLU"/>
    <property type="match status" value="1"/>
</dbReference>
<dbReference type="InterPro" id="IPR050740">
    <property type="entry name" value="Aldehyde_DH_Superfamily"/>
</dbReference>
<dbReference type="GO" id="GO:0009450">
    <property type="term" value="P:gamma-aminobutyric acid catabolic process"/>
    <property type="evidence" value="ECO:0007669"/>
    <property type="project" value="TreeGrafter"/>
</dbReference>
<keyword evidence="2 4" id="KW-0560">Oxidoreductase</keyword>
<dbReference type="InParanoid" id="A0A3N4L9E5"/>
<dbReference type="InterPro" id="IPR016163">
    <property type="entry name" value="Ald_DH_C"/>
</dbReference>
<protein>
    <submittedName>
        <fullName evidence="6">Aldehyde dehydrogenase</fullName>
    </submittedName>
</protein>
<sequence length="487" mass="52051">MSRSRVAVRPISTDSSYVTPLLLDNAPHTTAKTFAVHNPASPSDILWRASAASLKDVELVTASAAAAFPVWSGKKLVERRDLLFKFADILERRGGELTECMCTETAAQEPWAKFNIHTSVGFVKEVAGRLTSIEGRLPESADEGRTAMVYREPYGVVLAIAPWNAPIILAMRGILFPLAAGNTVIFKSSELSPRTHYLLASMFVEAGLPPGALNVIGSTREDGPEITNALIAQRDVRKINFTGSTAVGRKIAAKAGEHLKPVMLELGGKAPFIVFEDADVERAAEAAVFAGYLHAGQICMATENVIVHTSLLDRFSAALSKAARAFPSNQPFVLPGAHAKVSALVASAIQQGATIVDAEHHATSIAANPGTYPNTVIRGVTREMDIYATESFGPVVSLIAFETEEEAVSLANGTEYGLHSALWSADVGRALRVARRIEVGAVHINGMTVHDEPHLPHGGRKESGFGRFGGSYGLDEFLTTKTVTFVA</sequence>
<keyword evidence="7" id="KW-1185">Reference proteome</keyword>
<feature type="active site" evidence="3">
    <location>
        <position position="265"/>
    </location>
</feature>
<dbReference type="STRING" id="1392247.A0A3N4L9E5"/>
<dbReference type="GO" id="GO:0004777">
    <property type="term" value="F:succinate-semialdehyde dehydrogenase (NAD+) activity"/>
    <property type="evidence" value="ECO:0007669"/>
    <property type="project" value="TreeGrafter"/>
</dbReference>